<organism evidence="1 2">
    <name type="scientific">Acinetobacter schindleri NIPH 900</name>
    <dbReference type="NCBI Taxonomy" id="1217675"/>
    <lineage>
        <taxon>Bacteria</taxon>
        <taxon>Pseudomonadati</taxon>
        <taxon>Pseudomonadota</taxon>
        <taxon>Gammaproteobacteria</taxon>
        <taxon>Moraxellales</taxon>
        <taxon>Moraxellaceae</taxon>
        <taxon>Acinetobacter</taxon>
    </lineage>
</organism>
<dbReference type="HOGENOM" id="CLU_1080230_0_0_6"/>
<reference evidence="1 2" key="1">
    <citation type="submission" date="2013-02" db="EMBL/GenBank/DDBJ databases">
        <title>The Genome Sequence of Acinetobacter schindleri NIPH 900.</title>
        <authorList>
            <consortium name="The Broad Institute Genome Sequencing Platform"/>
            <consortium name="The Broad Institute Genome Sequencing Center for Infectious Disease"/>
            <person name="Cerqueira G."/>
            <person name="Feldgarden M."/>
            <person name="Courvalin P."/>
            <person name="Perichon B."/>
            <person name="Grillot-Courvalin C."/>
            <person name="Clermont D."/>
            <person name="Rocha E."/>
            <person name="Yoon E.-J."/>
            <person name="Nemec A."/>
            <person name="Walker B."/>
            <person name="Young S.K."/>
            <person name="Zeng Q."/>
            <person name="Gargeya S."/>
            <person name="Fitzgerald M."/>
            <person name="Haas B."/>
            <person name="Abouelleil A."/>
            <person name="Alvarado L."/>
            <person name="Arachchi H.M."/>
            <person name="Berlin A.M."/>
            <person name="Chapman S.B."/>
            <person name="Dewar J."/>
            <person name="Goldberg J."/>
            <person name="Griggs A."/>
            <person name="Gujja S."/>
            <person name="Hansen M."/>
            <person name="Howarth C."/>
            <person name="Imamovic A."/>
            <person name="Larimer J."/>
            <person name="McCowan C."/>
            <person name="Murphy C."/>
            <person name="Neiman D."/>
            <person name="Pearson M."/>
            <person name="Priest M."/>
            <person name="Roberts A."/>
            <person name="Saif S."/>
            <person name="Shea T."/>
            <person name="Sisk P."/>
            <person name="Sykes S."/>
            <person name="Wortman J."/>
            <person name="Nusbaum C."/>
            <person name="Birren B."/>
        </authorList>
    </citation>
    <scope>NUCLEOTIDE SEQUENCE [LARGE SCALE GENOMIC DNA]</scope>
    <source>
        <strain evidence="1 2">NIPH 900</strain>
    </source>
</reference>
<accession>N8WQ31</accession>
<dbReference type="PATRIC" id="fig|1217675.3.peg.452"/>
<dbReference type="AlphaFoldDB" id="N8WQ31"/>
<dbReference type="Proteomes" id="UP000018438">
    <property type="component" value="Unassembled WGS sequence"/>
</dbReference>
<protein>
    <submittedName>
        <fullName evidence="1">Uncharacterized protein</fullName>
    </submittedName>
</protein>
<dbReference type="EMBL" id="APPI01000010">
    <property type="protein sequence ID" value="ENV14227.1"/>
    <property type="molecule type" value="Genomic_DNA"/>
</dbReference>
<proteinExistence type="predicted"/>
<sequence>MNNTTTAMAKARDFYDIMQVLYGHKFISQFNGMTDLNRILSIIGGSLAMITDEQFERGLAHLNAKAGSGDFCPTLSDFKTWCMAGSWWTTAEAWQRACDYSNQSDVELLEGKLKITTLAKKAWDSVYWLVEQGKTKEAQNQFKALYETYLVKAQMQGKNQEWYVPLLMIGSKANPATVQSNRAPLPEDKQRICDLTALYMQQGMGWNDAFKKAQIEVQGFEKSLFKKVEDLKVPERLKKGDGGLLKAANGTNVALQL</sequence>
<evidence type="ECO:0000313" key="2">
    <source>
        <dbReference type="Proteomes" id="UP000018438"/>
    </source>
</evidence>
<comment type="caution">
    <text evidence="1">The sequence shown here is derived from an EMBL/GenBank/DDBJ whole genome shotgun (WGS) entry which is preliminary data.</text>
</comment>
<keyword evidence="2" id="KW-1185">Reference proteome</keyword>
<dbReference type="RefSeq" id="WP_004812434.1">
    <property type="nucleotide sequence ID" value="NZ_KB849450.1"/>
</dbReference>
<name>N8WQ31_9GAMM</name>
<evidence type="ECO:0000313" key="1">
    <source>
        <dbReference type="EMBL" id="ENV14227.1"/>
    </source>
</evidence>
<gene>
    <name evidence="1" type="ORF">F965_00470</name>
</gene>